<accession>A0A8J5USF9</accession>
<proteinExistence type="predicted"/>
<dbReference type="Proteomes" id="UP000694255">
    <property type="component" value="Unassembled WGS sequence"/>
</dbReference>
<dbReference type="RefSeq" id="XP_049265484.1">
    <property type="nucleotide sequence ID" value="XM_049404949.1"/>
</dbReference>
<dbReference type="PANTHER" id="PTHR11879">
    <property type="entry name" value="ASPARTATE AMINOTRANSFERASE"/>
    <property type="match status" value="1"/>
</dbReference>
<dbReference type="GO" id="GO:0004069">
    <property type="term" value="F:L-aspartate:2-oxoglutarate aminotransferase activity"/>
    <property type="evidence" value="ECO:0007669"/>
    <property type="project" value="TreeGrafter"/>
</dbReference>
<evidence type="ECO:0000256" key="3">
    <source>
        <dbReference type="ARBA" id="ARBA00022576"/>
    </source>
</evidence>
<comment type="cofactor">
    <cofactor evidence="1">
        <name>pyridoxal 5'-phosphate</name>
        <dbReference type="ChEBI" id="CHEBI:597326"/>
    </cofactor>
</comment>
<gene>
    <name evidence="7" type="ORF">J8A68_001308</name>
</gene>
<dbReference type="NCBIfam" id="NF006719">
    <property type="entry name" value="PRK09257.1"/>
    <property type="match status" value="1"/>
</dbReference>
<dbReference type="GeneID" id="73468109"/>
<evidence type="ECO:0000256" key="5">
    <source>
        <dbReference type="ARBA" id="ARBA00022898"/>
    </source>
</evidence>
<dbReference type="PANTHER" id="PTHR11879:SF55">
    <property type="entry name" value="GLUTAMATE OXALOACETATE TRANSAMINASE 1, ISOFORM B"/>
    <property type="match status" value="1"/>
</dbReference>
<dbReference type="EMBL" id="JAGSYN010000051">
    <property type="protein sequence ID" value="KAG7665252.1"/>
    <property type="molecule type" value="Genomic_DNA"/>
</dbReference>
<evidence type="ECO:0000256" key="1">
    <source>
        <dbReference type="ARBA" id="ARBA00001933"/>
    </source>
</evidence>
<dbReference type="GO" id="GO:0006532">
    <property type="term" value="P:aspartate biosynthetic process"/>
    <property type="evidence" value="ECO:0007669"/>
    <property type="project" value="TreeGrafter"/>
</dbReference>
<organism evidence="7 8">
    <name type="scientific">[Candida] subhashii</name>
    <dbReference type="NCBI Taxonomy" id="561895"/>
    <lineage>
        <taxon>Eukaryota</taxon>
        <taxon>Fungi</taxon>
        <taxon>Dikarya</taxon>
        <taxon>Ascomycota</taxon>
        <taxon>Saccharomycotina</taxon>
        <taxon>Pichiomycetes</taxon>
        <taxon>Debaryomycetaceae</taxon>
        <taxon>Spathaspora</taxon>
    </lineage>
</organism>
<comment type="subunit">
    <text evidence="2">Homodimer.</text>
</comment>
<dbReference type="InterPro" id="IPR000796">
    <property type="entry name" value="Asp_trans"/>
</dbReference>
<dbReference type="CDD" id="cd00609">
    <property type="entry name" value="AAT_like"/>
    <property type="match status" value="1"/>
</dbReference>
<dbReference type="AlphaFoldDB" id="A0A8J5USF9"/>
<keyword evidence="4" id="KW-0808">Transferase</keyword>
<keyword evidence="3" id="KW-0032">Aminotransferase</keyword>
<sequence>MTVQTKFSKLVREEPDPIIKTMNLYAADPNPQKIDVSIGVYKDPNGGSYLFPSIAKAKKHLHANDPGHNYTNMSGIPAFTKGAQRVIFGEEIASEGKIASLQTISGTGAIHMALLLYREAGYTQYYVGEPSWSNYIPMIQCIGGTVSTYRHYDESSKSVDFESVRKALKTAPAKTIFLFQTCCHNPTGADFTQEQWIEIVEIMKDRDLLPLLDTAYQGFSSGDKDVDAWPIRHFYKQGMEFVVCESFSKNMGLYSERVGCTHVVVQDKEYVMNAQSTLTALFRQECSFAPAYGARLAATIFEDQELYKVWNEDVAEITRRLKTVRQLVLEKLTKLGTPGDWTNVVKQTGLFWYSGLTPAQNDRLISKHNVYSTNIGRVNIAGLNEENVDYFCRAIDEVVRSTN</sequence>
<reference evidence="7 8" key="1">
    <citation type="journal article" date="2021" name="DNA Res.">
        <title>Genome analysis of Candida subhashii reveals its hybrid nature and dual mitochondrial genome conformations.</title>
        <authorList>
            <person name="Mixao V."/>
            <person name="Hegedusova E."/>
            <person name="Saus E."/>
            <person name="Pryszcz L.P."/>
            <person name="Cillingova A."/>
            <person name="Nosek J."/>
            <person name="Gabaldon T."/>
        </authorList>
    </citation>
    <scope>NUCLEOTIDE SEQUENCE [LARGE SCALE GENOMIC DNA]</scope>
    <source>
        <strain evidence="7 8">CBS 10753</strain>
    </source>
</reference>
<evidence type="ECO:0000313" key="8">
    <source>
        <dbReference type="Proteomes" id="UP000694255"/>
    </source>
</evidence>
<evidence type="ECO:0000256" key="2">
    <source>
        <dbReference type="ARBA" id="ARBA00011738"/>
    </source>
</evidence>
<dbReference type="InterPro" id="IPR004839">
    <property type="entry name" value="Aminotransferase_I/II_large"/>
</dbReference>
<dbReference type="Pfam" id="PF00155">
    <property type="entry name" value="Aminotran_1_2"/>
    <property type="match status" value="1"/>
</dbReference>
<keyword evidence="8" id="KW-1185">Reference proteome</keyword>
<evidence type="ECO:0000313" key="7">
    <source>
        <dbReference type="EMBL" id="KAG7665252.1"/>
    </source>
</evidence>
<comment type="caution">
    <text evidence="7">The sequence shown here is derived from an EMBL/GenBank/DDBJ whole genome shotgun (WGS) entry which is preliminary data.</text>
</comment>
<protein>
    <submittedName>
        <fullName evidence="7">AAT22</fullName>
    </submittedName>
</protein>
<name>A0A8J5USF9_9ASCO</name>
<dbReference type="OrthoDB" id="6752799at2759"/>
<evidence type="ECO:0000256" key="4">
    <source>
        <dbReference type="ARBA" id="ARBA00022679"/>
    </source>
</evidence>
<dbReference type="GO" id="GO:0030170">
    <property type="term" value="F:pyridoxal phosphate binding"/>
    <property type="evidence" value="ECO:0007669"/>
    <property type="project" value="InterPro"/>
</dbReference>
<keyword evidence="5" id="KW-0663">Pyridoxal phosphate</keyword>
<feature type="domain" description="Aminotransferase class I/classII large" evidence="6">
    <location>
        <begin position="32"/>
        <end position="395"/>
    </location>
</feature>
<evidence type="ECO:0000259" key="6">
    <source>
        <dbReference type="Pfam" id="PF00155"/>
    </source>
</evidence>
<dbReference type="GO" id="GO:0005829">
    <property type="term" value="C:cytosol"/>
    <property type="evidence" value="ECO:0007669"/>
    <property type="project" value="TreeGrafter"/>
</dbReference>